<dbReference type="EMBL" id="JBHUDD010000151">
    <property type="protein sequence ID" value="MFD1511034.1"/>
    <property type="molecule type" value="Genomic_DNA"/>
</dbReference>
<gene>
    <name evidence="4" type="ORF">ACFTOW_16760</name>
</gene>
<evidence type="ECO:0000313" key="4">
    <source>
        <dbReference type="EMBL" id="MFD1511034.1"/>
    </source>
</evidence>
<proteinExistence type="predicted"/>
<dbReference type="PANTHER" id="PTHR34580">
    <property type="match status" value="1"/>
</dbReference>
<dbReference type="InterPro" id="IPR026881">
    <property type="entry name" value="WYL_dom"/>
</dbReference>
<dbReference type="Pfam" id="PF13280">
    <property type="entry name" value="WYL"/>
    <property type="match status" value="1"/>
</dbReference>
<dbReference type="PROSITE" id="PS52050">
    <property type="entry name" value="WYL"/>
    <property type="match status" value="1"/>
</dbReference>
<name>A0ABW4EM84_9RHOB</name>
<protein>
    <submittedName>
        <fullName evidence="4">WYL domain-containing protein</fullName>
    </submittedName>
</protein>
<dbReference type="Pfam" id="PF26109">
    <property type="entry name" value="WHD_BrxR"/>
    <property type="match status" value="1"/>
</dbReference>
<organism evidence="4 5">
    <name type="scientific">Lacimonas salitolerans</name>
    <dbReference type="NCBI Taxonomy" id="1323750"/>
    <lineage>
        <taxon>Bacteria</taxon>
        <taxon>Pseudomonadati</taxon>
        <taxon>Pseudomonadota</taxon>
        <taxon>Alphaproteobacteria</taxon>
        <taxon>Rhodobacterales</taxon>
        <taxon>Paracoccaceae</taxon>
        <taxon>Lacimonas</taxon>
    </lineage>
</organism>
<dbReference type="Pfam" id="PF26107">
    <property type="entry name" value="BrxR_CTD"/>
    <property type="match status" value="1"/>
</dbReference>
<feature type="domain" description="DNA-binding transcriptional repressor CapW C-terminal dimerisation" evidence="2">
    <location>
        <begin position="215"/>
        <end position="282"/>
    </location>
</feature>
<dbReference type="Proteomes" id="UP001597186">
    <property type="component" value="Unassembled WGS sequence"/>
</dbReference>
<evidence type="ECO:0000313" key="5">
    <source>
        <dbReference type="Proteomes" id="UP001597186"/>
    </source>
</evidence>
<evidence type="ECO:0000259" key="3">
    <source>
        <dbReference type="Pfam" id="PF26109"/>
    </source>
</evidence>
<dbReference type="InterPro" id="IPR051534">
    <property type="entry name" value="CBASS_pafABC_assoc_protein"/>
</dbReference>
<dbReference type="InterPro" id="IPR059020">
    <property type="entry name" value="CapW_CTD"/>
</dbReference>
<dbReference type="InterPro" id="IPR059019">
    <property type="entry name" value="WHD_CapW"/>
</dbReference>
<dbReference type="RefSeq" id="WP_379917815.1">
    <property type="nucleotide sequence ID" value="NZ_JBHUDD010000151.1"/>
</dbReference>
<comment type="caution">
    <text evidence="4">The sequence shown here is derived from an EMBL/GenBank/DDBJ whole genome shotgun (WGS) entry which is preliminary data.</text>
</comment>
<reference evidence="5" key="1">
    <citation type="journal article" date="2019" name="Int. J. Syst. Evol. Microbiol.">
        <title>The Global Catalogue of Microorganisms (GCM) 10K type strain sequencing project: providing services to taxonomists for standard genome sequencing and annotation.</title>
        <authorList>
            <consortium name="The Broad Institute Genomics Platform"/>
            <consortium name="The Broad Institute Genome Sequencing Center for Infectious Disease"/>
            <person name="Wu L."/>
            <person name="Ma J."/>
        </authorList>
    </citation>
    <scope>NUCLEOTIDE SEQUENCE [LARGE SCALE GENOMIC DNA]</scope>
    <source>
        <strain evidence="5">CGMCC 1.12477</strain>
    </source>
</reference>
<accession>A0ABW4EM84</accession>
<feature type="domain" description="DNA-binding transcriptional repressor CapW winged helix-turn-helix" evidence="3">
    <location>
        <begin position="14"/>
        <end position="93"/>
    </location>
</feature>
<keyword evidence="5" id="KW-1185">Reference proteome</keyword>
<feature type="domain" description="WYL" evidence="1">
    <location>
        <begin position="126"/>
        <end position="192"/>
    </location>
</feature>
<dbReference type="InterPro" id="IPR016634">
    <property type="entry name" value="CapW-like"/>
</dbReference>
<sequence length="292" mass="33205">MPRKKVKQLNWGAERRNAFIEFRVFWHGRINRADLIDTFGISLQQASLDLAGYADKWKRNLIYDKSQRAYVRGKAFKPRFITPSAEDYLAHLRAVDQGLVSQDQSWISVFPSYGATPTPTRGVAPETLRDVLAAIHALAALEITYQSMSRPEPSARWIEPHALAFDGFRWHARAFCQNDHVFKDFLLSRIVAIGAHGPATADLRTDADWHNEAVLEIGPHPELSPTQRRAIEMDYGMEEGKAQIPVRRALLFYALKRLGLDTDPSVRRPQDQQIVLINREAILGRPQAAEEQ</sequence>
<dbReference type="PIRSF" id="PIRSF015558">
    <property type="entry name" value="Txn_reg_DeoR_prd"/>
    <property type="match status" value="1"/>
</dbReference>
<evidence type="ECO:0000259" key="2">
    <source>
        <dbReference type="Pfam" id="PF26107"/>
    </source>
</evidence>
<dbReference type="PANTHER" id="PTHR34580:SF3">
    <property type="entry name" value="PROTEIN PAFB"/>
    <property type="match status" value="1"/>
</dbReference>
<evidence type="ECO:0000259" key="1">
    <source>
        <dbReference type="Pfam" id="PF13280"/>
    </source>
</evidence>